<dbReference type="SFLD" id="SFLDS00003">
    <property type="entry name" value="Haloacid_Dehalogenase"/>
    <property type="match status" value="1"/>
</dbReference>
<comment type="similarity">
    <text evidence="3">Belongs to the HAD-like hydrolase superfamily. CbbY/CbbZ/Gph/YieH family.</text>
</comment>
<dbReference type="GO" id="GO:0005829">
    <property type="term" value="C:cytosol"/>
    <property type="evidence" value="ECO:0007669"/>
    <property type="project" value="TreeGrafter"/>
</dbReference>
<reference evidence="5 6" key="1">
    <citation type="submission" date="2016-11" db="EMBL/GenBank/DDBJ databases">
        <authorList>
            <person name="Jaros S."/>
            <person name="Januszkiewicz K."/>
            <person name="Wedrychowicz H."/>
        </authorList>
    </citation>
    <scope>NUCLEOTIDE SEQUENCE [LARGE SCALE GENOMIC DNA]</scope>
    <source>
        <strain evidence="5 6">DSM 19436</strain>
    </source>
</reference>
<dbReference type="AlphaFoldDB" id="A0A1M5FQB0"/>
<dbReference type="Pfam" id="PF13419">
    <property type="entry name" value="HAD_2"/>
    <property type="match status" value="1"/>
</dbReference>
<dbReference type="GO" id="GO:0006281">
    <property type="term" value="P:DNA repair"/>
    <property type="evidence" value="ECO:0007669"/>
    <property type="project" value="TreeGrafter"/>
</dbReference>
<dbReference type="Proteomes" id="UP000184485">
    <property type="component" value="Unassembled WGS sequence"/>
</dbReference>
<dbReference type="OrthoDB" id="9797743at2"/>
<dbReference type="RefSeq" id="WP_073054471.1">
    <property type="nucleotide sequence ID" value="NZ_FQUP01000003.1"/>
</dbReference>
<dbReference type="SUPFAM" id="SSF56784">
    <property type="entry name" value="HAD-like"/>
    <property type="match status" value="1"/>
</dbReference>
<dbReference type="Gene3D" id="3.40.50.1000">
    <property type="entry name" value="HAD superfamily/HAD-like"/>
    <property type="match status" value="1"/>
</dbReference>
<organism evidence="5 6">
    <name type="scientific">Kaistia soli DSM 19436</name>
    <dbReference type="NCBI Taxonomy" id="1122133"/>
    <lineage>
        <taxon>Bacteria</taxon>
        <taxon>Pseudomonadati</taxon>
        <taxon>Pseudomonadota</taxon>
        <taxon>Alphaproteobacteria</taxon>
        <taxon>Hyphomicrobiales</taxon>
        <taxon>Kaistiaceae</taxon>
        <taxon>Kaistia</taxon>
    </lineage>
</organism>
<evidence type="ECO:0000256" key="2">
    <source>
        <dbReference type="ARBA" id="ARBA00004818"/>
    </source>
</evidence>
<name>A0A1M5FQB0_9HYPH</name>
<protein>
    <recommendedName>
        <fullName evidence="4">phosphoglycolate phosphatase</fullName>
        <ecNumber evidence="4">3.1.3.18</ecNumber>
    </recommendedName>
</protein>
<dbReference type="GO" id="GO:0008967">
    <property type="term" value="F:phosphoglycolate phosphatase activity"/>
    <property type="evidence" value="ECO:0007669"/>
    <property type="project" value="UniProtKB-EC"/>
</dbReference>
<accession>A0A1M5FQB0</accession>
<dbReference type="NCBIfam" id="TIGR01549">
    <property type="entry name" value="HAD-SF-IA-v1"/>
    <property type="match status" value="1"/>
</dbReference>
<dbReference type="InterPro" id="IPR006439">
    <property type="entry name" value="HAD-SF_hydro_IA"/>
</dbReference>
<sequence length="239" mass="24785">MARLKALLFDKDGTLVDFAITWNGAAASVLASLAGNDAEMHRQLAAILHYDTATAAIMPTSPFVGGTVTDIAAHFAPVVGIAVGNHEAFVERLSQLFNAGALASVAPIGDPLGLLTMLKAEGYLLGIVTNDTESGARAQSEKLGVDRLFDAIIGYDSGFGRKPDAGQIHAFMDRFDTAPAETALIGDTLHDLDAARAAGVLAIGVASGYLPAEALAPHADHVIMDIMGLPALLDVLGER</sequence>
<comment type="pathway">
    <text evidence="2">Organic acid metabolism; glycolate biosynthesis; glycolate from 2-phosphoglycolate: step 1/1.</text>
</comment>
<dbReference type="EMBL" id="FQUP01000003">
    <property type="protein sequence ID" value="SHF93372.1"/>
    <property type="molecule type" value="Genomic_DNA"/>
</dbReference>
<evidence type="ECO:0000313" key="5">
    <source>
        <dbReference type="EMBL" id="SHF93372.1"/>
    </source>
</evidence>
<evidence type="ECO:0000256" key="4">
    <source>
        <dbReference type="ARBA" id="ARBA00013078"/>
    </source>
</evidence>
<dbReference type="PANTHER" id="PTHR43434:SF1">
    <property type="entry name" value="PHOSPHOGLYCOLATE PHOSPHATASE"/>
    <property type="match status" value="1"/>
</dbReference>
<dbReference type="InterPro" id="IPR023198">
    <property type="entry name" value="PGP-like_dom2"/>
</dbReference>
<evidence type="ECO:0000256" key="1">
    <source>
        <dbReference type="ARBA" id="ARBA00000830"/>
    </source>
</evidence>
<dbReference type="SFLD" id="SFLDG01129">
    <property type="entry name" value="C1.5:_HAD__Beta-PGM__Phosphata"/>
    <property type="match status" value="1"/>
</dbReference>
<dbReference type="STRING" id="1122133.SAMN02745157_3122"/>
<dbReference type="InterPro" id="IPR023214">
    <property type="entry name" value="HAD_sf"/>
</dbReference>
<evidence type="ECO:0000313" key="6">
    <source>
        <dbReference type="Proteomes" id="UP000184485"/>
    </source>
</evidence>
<evidence type="ECO:0000256" key="3">
    <source>
        <dbReference type="ARBA" id="ARBA00006171"/>
    </source>
</evidence>
<proteinExistence type="inferred from homology"/>
<dbReference type="EC" id="3.1.3.18" evidence="4"/>
<dbReference type="Gene3D" id="1.10.150.240">
    <property type="entry name" value="Putative phosphatase, domain 2"/>
    <property type="match status" value="1"/>
</dbReference>
<comment type="catalytic activity">
    <reaction evidence="1">
        <text>2-phosphoglycolate + H2O = glycolate + phosphate</text>
        <dbReference type="Rhea" id="RHEA:14369"/>
        <dbReference type="ChEBI" id="CHEBI:15377"/>
        <dbReference type="ChEBI" id="CHEBI:29805"/>
        <dbReference type="ChEBI" id="CHEBI:43474"/>
        <dbReference type="ChEBI" id="CHEBI:58033"/>
        <dbReference type="EC" id="3.1.3.18"/>
    </reaction>
</comment>
<dbReference type="PANTHER" id="PTHR43434">
    <property type="entry name" value="PHOSPHOGLYCOLATE PHOSPHATASE"/>
    <property type="match status" value="1"/>
</dbReference>
<dbReference type="InterPro" id="IPR036412">
    <property type="entry name" value="HAD-like_sf"/>
</dbReference>
<dbReference type="InterPro" id="IPR050155">
    <property type="entry name" value="HAD-like_hydrolase_sf"/>
</dbReference>
<dbReference type="InterPro" id="IPR041492">
    <property type="entry name" value="HAD_2"/>
</dbReference>
<gene>
    <name evidence="5" type="ORF">SAMN02745157_3122</name>
</gene>
<keyword evidence="6" id="KW-1185">Reference proteome</keyword>